<comment type="caution">
    <text evidence="2">The sequence shown here is derived from an EMBL/GenBank/DDBJ whole genome shotgun (WGS) entry which is preliminary data.</text>
</comment>
<evidence type="ECO:0000313" key="2">
    <source>
        <dbReference type="EMBL" id="MFC5223464.1"/>
    </source>
</evidence>
<organism evidence="2 3">
    <name type="scientific">Streptomyces fimbriatus</name>
    <dbReference type="NCBI Taxonomy" id="68197"/>
    <lineage>
        <taxon>Bacteria</taxon>
        <taxon>Bacillati</taxon>
        <taxon>Actinomycetota</taxon>
        <taxon>Actinomycetes</taxon>
        <taxon>Kitasatosporales</taxon>
        <taxon>Streptomycetaceae</taxon>
        <taxon>Streptomyces</taxon>
    </lineage>
</organism>
<sequence>MAMDKTRHGAVSRWAGTLVGVLALLGATLVSAGTARAESEVVPPAGKANWVVSVGGLSNWSQEQEDRDEHYRNWVRLGTYVFQKDGTVITDFWNFQQREKPLRTWAMHADCGGDVPACGLRTVAGFGAQDRPSGGYRGVYRVVGDQVEVTWQRHRDGSELPRALVEKWGLQTGLAGGKAARIVSPTFYENLSATVTMPVGDSFSNYSATFGVGYGSNAPLDSSSRVPLGTLLTDDHYNKEKYRGAFVSFKVGKDGRRFVGREGAGGDWTFSGETREKREPQHLTPEQAQAENPGDPWRKCSGSECIGFLQTGTSCQKQEDDVDRVRYIGEIGSGRRNIEEYWCQGLAQGRECYEANSHARPMLQVIDDTGRFRGWVGVEAFTHVNPSTLEAAKDDWWKGYWGVFDMVSMSEMRPEIPHVAPRTFSKFDIPYGNSSTSGFIKWHGTALLVTFDGHNRVVSGCRYASFTAYGPGGAKKNWESPRVCTGDPDRTGNAANSTHRFIAGDGYDLRVEDWGSQAHRVQVTYWAGETREGGYLPAGTVDCSPDHVRCAPAVRDGWPVTGFRLEHGASVGTGVITWYNQSASVSGNNRARSGCRYIEMTGFAENGATQRRTTSPLCSEAGADKQFSDTRIDFSSAGLKLNKIMVTYWASDEGDHSYATKTTQVCTRTGCATDNAARWPETGFRVAHGASNATGAITWYNQSASVSGNNHVTSGCRYTRIVGHSATGAAQVWTSPPVCGGTDAAFPSVKWEFPGTQISRFTIGYWASEDGGRTYATKHIQECTRAGCVTDNAADEWHTQFRLTYGASVGSGELMWSNRSVNFRGNNHVVSGCRMVQVTATASDGRQLPKSSSLYCSAGDRPFGGTEDSMLSFDQGAVGVAQVLVEYIVDDGAGKQVVASTTCTRAGGCV</sequence>
<gene>
    <name evidence="2" type="ORF">ACFPN6_02385</name>
</gene>
<keyword evidence="3" id="KW-1185">Reference proteome</keyword>
<protein>
    <submittedName>
        <fullName evidence="2">Uncharacterized protein</fullName>
    </submittedName>
</protein>
<evidence type="ECO:0000313" key="3">
    <source>
        <dbReference type="Proteomes" id="UP001596156"/>
    </source>
</evidence>
<accession>A0ABW0CZE3</accession>
<reference evidence="3" key="1">
    <citation type="journal article" date="2019" name="Int. J. Syst. Evol. Microbiol.">
        <title>The Global Catalogue of Microorganisms (GCM) 10K type strain sequencing project: providing services to taxonomists for standard genome sequencing and annotation.</title>
        <authorList>
            <consortium name="The Broad Institute Genomics Platform"/>
            <consortium name="The Broad Institute Genome Sequencing Center for Infectious Disease"/>
            <person name="Wu L."/>
            <person name="Ma J."/>
        </authorList>
    </citation>
    <scope>NUCLEOTIDE SEQUENCE [LARGE SCALE GENOMIC DNA]</scope>
    <source>
        <strain evidence="3">CCM 8479</strain>
    </source>
</reference>
<dbReference type="EMBL" id="JBHSKL010000003">
    <property type="protein sequence ID" value="MFC5223464.1"/>
    <property type="molecule type" value="Genomic_DNA"/>
</dbReference>
<evidence type="ECO:0000256" key="1">
    <source>
        <dbReference type="SAM" id="MobiDB-lite"/>
    </source>
</evidence>
<feature type="region of interest" description="Disordered" evidence="1">
    <location>
        <begin position="262"/>
        <end position="296"/>
    </location>
</feature>
<name>A0ABW0CZE3_STRFI</name>
<proteinExistence type="predicted"/>
<dbReference type="Proteomes" id="UP001596156">
    <property type="component" value="Unassembled WGS sequence"/>
</dbReference>
<dbReference type="RefSeq" id="WP_344643082.1">
    <property type="nucleotide sequence ID" value="NZ_BAAASS010000003.1"/>
</dbReference>